<dbReference type="PROSITE" id="PS50931">
    <property type="entry name" value="HTH_LYSR"/>
    <property type="match status" value="1"/>
</dbReference>
<reference evidence="7 9" key="2">
    <citation type="submission" date="2017-02" db="EMBL/GenBank/DDBJ databases">
        <authorList>
            <person name="Peterson S.W."/>
        </authorList>
    </citation>
    <scope>NUCLEOTIDE SEQUENCE [LARGE SCALE GENOMIC DNA]</scope>
    <source>
        <strain evidence="7 9">DSM 9653</strain>
    </source>
</reference>
<sequence length="302" mass="32752">MAVTLRQIQAFLAVAEQGTFTKAAERLHMAQPALSQLVRELERELGIRVLDRTTRRVELTEGGREFHGAALKVVQDLDTAVQNANGLAERRRGRIVVAVPPLLAAVIMPPTIVALQEKYPGLQVAIVDARSDLVVEAVRFGRADCGVGTFSALEDNIERSPLTRDSLMLFCGPASRFAAREAVLWRDLAEEPLITLTRDSGIRLLVEVGYESAEITLKPAYEVTQITTALALVEAGLGIAVLPTYARAVAPASVVARPLAEPSIARDIVMIRPSGRSVSPGLSAFETLLRRFVRQLAPSEES</sequence>
<dbReference type="PANTHER" id="PTHR30419">
    <property type="entry name" value="HTH-TYPE TRANSCRIPTIONAL REGULATOR YBHD"/>
    <property type="match status" value="1"/>
</dbReference>
<evidence type="ECO:0000313" key="8">
    <source>
        <dbReference type="Proteomes" id="UP000051562"/>
    </source>
</evidence>
<dbReference type="InterPro" id="IPR005119">
    <property type="entry name" value="LysR_subst-bd"/>
</dbReference>
<dbReference type="CDD" id="cd08440">
    <property type="entry name" value="PBP2_LTTR_like_4"/>
    <property type="match status" value="1"/>
</dbReference>
<keyword evidence="4" id="KW-0804">Transcription</keyword>
<dbReference type="RefSeq" id="WP_055727190.1">
    <property type="nucleotide sequence ID" value="NZ_FUYX01000005.1"/>
</dbReference>
<dbReference type="Pfam" id="PF00126">
    <property type="entry name" value="HTH_1"/>
    <property type="match status" value="1"/>
</dbReference>
<dbReference type="Gene3D" id="1.10.10.10">
    <property type="entry name" value="Winged helix-like DNA-binding domain superfamily/Winged helix DNA-binding domain"/>
    <property type="match status" value="1"/>
</dbReference>
<evidence type="ECO:0000256" key="4">
    <source>
        <dbReference type="ARBA" id="ARBA00023163"/>
    </source>
</evidence>
<keyword evidence="2" id="KW-0805">Transcription regulation</keyword>
<accession>A0A0Q3I8S8</accession>
<evidence type="ECO:0000313" key="7">
    <source>
        <dbReference type="EMBL" id="SKB80116.1"/>
    </source>
</evidence>
<organism evidence="6 8">
    <name type="scientific">Bosea thiooxidans</name>
    <dbReference type="NCBI Taxonomy" id="53254"/>
    <lineage>
        <taxon>Bacteria</taxon>
        <taxon>Pseudomonadati</taxon>
        <taxon>Pseudomonadota</taxon>
        <taxon>Alphaproteobacteria</taxon>
        <taxon>Hyphomicrobiales</taxon>
        <taxon>Boseaceae</taxon>
        <taxon>Bosea</taxon>
    </lineage>
</organism>
<dbReference type="SUPFAM" id="SSF46785">
    <property type="entry name" value="Winged helix' DNA-binding domain"/>
    <property type="match status" value="1"/>
</dbReference>
<dbReference type="OrthoDB" id="8437302at2"/>
<dbReference type="GO" id="GO:0005829">
    <property type="term" value="C:cytosol"/>
    <property type="evidence" value="ECO:0007669"/>
    <property type="project" value="TreeGrafter"/>
</dbReference>
<evidence type="ECO:0000256" key="3">
    <source>
        <dbReference type="ARBA" id="ARBA00023125"/>
    </source>
</evidence>
<gene>
    <name evidence="6" type="ORF">ARD30_03200</name>
    <name evidence="7" type="ORF">SAMN05660750_02439</name>
</gene>
<dbReference type="PANTHER" id="PTHR30419:SF8">
    <property type="entry name" value="NITROGEN ASSIMILATION TRANSCRIPTIONAL ACTIVATOR-RELATED"/>
    <property type="match status" value="1"/>
</dbReference>
<dbReference type="EMBL" id="FUYX01000005">
    <property type="protein sequence ID" value="SKB80116.1"/>
    <property type="molecule type" value="Genomic_DNA"/>
</dbReference>
<dbReference type="InterPro" id="IPR000847">
    <property type="entry name" value="LysR_HTH_N"/>
</dbReference>
<proteinExistence type="inferred from homology"/>
<protein>
    <submittedName>
        <fullName evidence="7">DNA-binding transcriptional regulator, LysR family</fullName>
    </submittedName>
    <submittedName>
        <fullName evidence="6">LysR family transcriptional regulator</fullName>
    </submittedName>
</protein>
<dbReference type="PRINTS" id="PR00039">
    <property type="entry name" value="HTHLYSR"/>
</dbReference>
<dbReference type="SUPFAM" id="SSF53850">
    <property type="entry name" value="Periplasmic binding protein-like II"/>
    <property type="match status" value="1"/>
</dbReference>
<dbReference type="STRING" id="53254.SAMN05660750_02439"/>
<evidence type="ECO:0000313" key="6">
    <source>
        <dbReference type="EMBL" id="KQK31424.1"/>
    </source>
</evidence>
<keyword evidence="8" id="KW-1185">Reference proteome</keyword>
<evidence type="ECO:0000259" key="5">
    <source>
        <dbReference type="PROSITE" id="PS50931"/>
    </source>
</evidence>
<evidence type="ECO:0000313" key="9">
    <source>
        <dbReference type="Proteomes" id="UP000190130"/>
    </source>
</evidence>
<dbReference type="GO" id="GO:0003677">
    <property type="term" value="F:DNA binding"/>
    <property type="evidence" value="ECO:0007669"/>
    <property type="project" value="UniProtKB-KW"/>
</dbReference>
<feature type="domain" description="HTH lysR-type" evidence="5">
    <location>
        <begin position="3"/>
        <end position="60"/>
    </location>
</feature>
<reference evidence="6 8" key="1">
    <citation type="submission" date="2015-10" db="EMBL/GenBank/DDBJ databases">
        <title>Draft genome of Bosea thiooxidans.</title>
        <authorList>
            <person name="Wang X."/>
        </authorList>
    </citation>
    <scope>NUCLEOTIDE SEQUENCE [LARGE SCALE GENOMIC DNA]</scope>
    <source>
        <strain evidence="6 8">CGMCC 9174</strain>
    </source>
</reference>
<dbReference type="AlphaFoldDB" id="A0A0Q3I8S8"/>
<dbReference type="InterPro" id="IPR036388">
    <property type="entry name" value="WH-like_DNA-bd_sf"/>
</dbReference>
<dbReference type="Proteomes" id="UP000051562">
    <property type="component" value="Unassembled WGS sequence"/>
</dbReference>
<keyword evidence="3 7" id="KW-0238">DNA-binding</keyword>
<dbReference type="EMBL" id="LMAR01000023">
    <property type="protein sequence ID" value="KQK31424.1"/>
    <property type="molecule type" value="Genomic_DNA"/>
</dbReference>
<dbReference type="Gene3D" id="3.40.190.290">
    <property type="match status" value="1"/>
</dbReference>
<dbReference type="Proteomes" id="UP000190130">
    <property type="component" value="Unassembled WGS sequence"/>
</dbReference>
<name>A0A0Q3I8S8_9HYPH</name>
<comment type="similarity">
    <text evidence="1">Belongs to the LysR transcriptional regulatory family.</text>
</comment>
<dbReference type="InterPro" id="IPR036390">
    <property type="entry name" value="WH_DNA-bd_sf"/>
</dbReference>
<dbReference type="InterPro" id="IPR050950">
    <property type="entry name" value="HTH-type_LysR_regulators"/>
</dbReference>
<dbReference type="GO" id="GO:0003700">
    <property type="term" value="F:DNA-binding transcription factor activity"/>
    <property type="evidence" value="ECO:0007669"/>
    <property type="project" value="InterPro"/>
</dbReference>
<evidence type="ECO:0000256" key="2">
    <source>
        <dbReference type="ARBA" id="ARBA00023015"/>
    </source>
</evidence>
<dbReference type="Pfam" id="PF03466">
    <property type="entry name" value="LysR_substrate"/>
    <property type="match status" value="1"/>
</dbReference>
<dbReference type="FunFam" id="1.10.10.10:FF:000001">
    <property type="entry name" value="LysR family transcriptional regulator"/>
    <property type="match status" value="1"/>
</dbReference>
<evidence type="ECO:0000256" key="1">
    <source>
        <dbReference type="ARBA" id="ARBA00009437"/>
    </source>
</evidence>